<dbReference type="InterPro" id="IPR001650">
    <property type="entry name" value="Helicase_C-like"/>
</dbReference>
<reference evidence="7" key="1">
    <citation type="journal article" date="2012" name="Proc. Natl. Acad. Sci. U.S.A.">
        <title>Antigenic diversity is generated by distinct evolutionary mechanisms in African trypanosome species.</title>
        <authorList>
            <person name="Jackson A.P."/>
            <person name="Berry A."/>
            <person name="Aslett M."/>
            <person name="Allison H.C."/>
            <person name="Burton P."/>
            <person name="Vavrova-Anderson J."/>
            <person name="Brown R."/>
            <person name="Browne H."/>
            <person name="Corton N."/>
            <person name="Hauser H."/>
            <person name="Gamble J."/>
            <person name="Gilderthorp R."/>
            <person name="Marcello L."/>
            <person name="McQuillan J."/>
            <person name="Otto T.D."/>
            <person name="Quail M.A."/>
            <person name="Sanders M.J."/>
            <person name="van Tonder A."/>
            <person name="Ginger M.L."/>
            <person name="Field M.C."/>
            <person name="Barry J.D."/>
            <person name="Hertz-Fowler C."/>
            <person name="Berriman M."/>
        </authorList>
    </citation>
    <scope>NUCLEOTIDE SEQUENCE</scope>
    <source>
        <strain evidence="7">Y486</strain>
    </source>
</reference>
<dbReference type="GO" id="GO:0003724">
    <property type="term" value="F:RNA helicase activity"/>
    <property type="evidence" value="ECO:0007669"/>
    <property type="project" value="UniProtKB-EC"/>
</dbReference>
<evidence type="ECO:0000256" key="4">
    <source>
        <dbReference type="ARBA" id="ARBA00022884"/>
    </source>
</evidence>
<keyword evidence="2 5" id="KW-0378">Hydrolase</keyword>
<gene>
    <name evidence="7" type="ORF">TVY486_0503390</name>
</gene>
<dbReference type="EMBL" id="HE573021">
    <property type="protein sequence ID" value="CCC48138.1"/>
    <property type="molecule type" value="Genomic_DNA"/>
</dbReference>
<dbReference type="Pfam" id="PF00270">
    <property type="entry name" value="DEAD"/>
    <property type="match status" value="1"/>
</dbReference>
<dbReference type="SMART" id="SM00487">
    <property type="entry name" value="DEXDc"/>
    <property type="match status" value="1"/>
</dbReference>
<dbReference type="Pfam" id="PF00271">
    <property type="entry name" value="Helicase_C"/>
    <property type="match status" value="1"/>
</dbReference>
<dbReference type="InterPro" id="IPR027417">
    <property type="entry name" value="P-loop_NTPase"/>
</dbReference>
<dbReference type="VEuPathDB" id="TriTrypDB:TvY486_0503390"/>
<keyword evidence="5 7" id="KW-0347">Helicase</keyword>
<dbReference type="EC" id="3.6.4.13" evidence="5"/>
<evidence type="ECO:0000256" key="2">
    <source>
        <dbReference type="ARBA" id="ARBA00022801"/>
    </source>
</evidence>
<evidence type="ECO:0000256" key="1">
    <source>
        <dbReference type="ARBA" id="ARBA00022741"/>
    </source>
</evidence>
<dbReference type="Gene3D" id="3.40.50.300">
    <property type="entry name" value="P-loop containing nucleotide triphosphate hydrolases"/>
    <property type="match status" value="2"/>
</dbReference>
<comment type="catalytic activity">
    <reaction evidence="5">
        <text>ATP + H2O = ADP + phosphate + H(+)</text>
        <dbReference type="Rhea" id="RHEA:13065"/>
        <dbReference type="ChEBI" id="CHEBI:15377"/>
        <dbReference type="ChEBI" id="CHEBI:15378"/>
        <dbReference type="ChEBI" id="CHEBI:30616"/>
        <dbReference type="ChEBI" id="CHEBI:43474"/>
        <dbReference type="ChEBI" id="CHEBI:456216"/>
        <dbReference type="EC" id="3.6.4.13"/>
    </reaction>
</comment>
<evidence type="ECO:0000256" key="5">
    <source>
        <dbReference type="RuleBase" id="RU365068"/>
    </source>
</evidence>
<proteinExistence type="inferred from homology"/>
<comment type="domain">
    <text evidence="5">The Q motif is unique to and characteristic of the DEAD box family of RNA helicases and controls ATP binding and hydrolysis.</text>
</comment>
<dbReference type="GO" id="GO:0003723">
    <property type="term" value="F:RNA binding"/>
    <property type="evidence" value="ECO:0007669"/>
    <property type="project" value="UniProtKB-UniRule"/>
</dbReference>
<protein>
    <recommendedName>
        <fullName evidence="5">ATP-dependent RNA helicase</fullName>
        <ecNumber evidence="5">3.6.4.13</ecNumber>
    </recommendedName>
</protein>
<organism evidence="7">
    <name type="scientific">Trypanosoma vivax (strain Y486)</name>
    <dbReference type="NCBI Taxonomy" id="1055687"/>
    <lineage>
        <taxon>Eukaryota</taxon>
        <taxon>Discoba</taxon>
        <taxon>Euglenozoa</taxon>
        <taxon>Kinetoplastea</taxon>
        <taxon>Metakinetoplastina</taxon>
        <taxon>Trypanosomatida</taxon>
        <taxon>Trypanosomatidae</taxon>
        <taxon>Trypanosoma</taxon>
        <taxon>Duttonella</taxon>
    </lineage>
</organism>
<dbReference type="GO" id="GO:0016787">
    <property type="term" value="F:hydrolase activity"/>
    <property type="evidence" value="ECO:0007669"/>
    <property type="project" value="UniProtKB-KW"/>
</dbReference>
<name>G0TW22_TRYVY</name>
<keyword evidence="4 5" id="KW-0694">RNA-binding</keyword>
<keyword evidence="1 5" id="KW-0547">Nucleotide-binding</keyword>
<accession>G0TW22</accession>
<comment type="similarity">
    <text evidence="5">Belongs to the DEAD box helicase family.</text>
</comment>
<dbReference type="PANTHER" id="PTHR24031">
    <property type="entry name" value="RNA HELICASE"/>
    <property type="match status" value="1"/>
</dbReference>
<dbReference type="SMART" id="SM00490">
    <property type="entry name" value="HELICc"/>
    <property type="match status" value="1"/>
</dbReference>
<comment type="function">
    <text evidence="5">RNA helicase.</text>
</comment>
<evidence type="ECO:0000313" key="7">
    <source>
        <dbReference type="EMBL" id="CCC48138.1"/>
    </source>
</evidence>
<dbReference type="CDD" id="cd18787">
    <property type="entry name" value="SF2_C_DEAD"/>
    <property type="match status" value="1"/>
</dbReference>
<sequence length="543" mass="60045">MSSSDIAVKRLRRQWEPEEKTWNDEALQQPWEDITPPLQKVTIFALRNVFFFSHATAVQSHTINVFCNSGNSVIVEAPTGSGKTLAVLIPLVERTMRACNAYVAENNRPLLRRDVIGVILSPSRVLAEQTFVVGRNIAARLPHTIRFVLCDGAVQSHTALLDSLRKAARGAGVFLVTTPHDLVDFIAAWKGGQSLLASSSSTSAGVEQGSGCDGGAEDGATGEMGERQQLLAAQDEETQLQNRYLVCEAHDFLSLLIQLMNMHASKKHFIFFNSPKTLKFVEKLFTRLSEGDRMLLCINRIFVMYEGMNERTRLEQYNAFLNHNPRNHGRSGAVKKSSNTMSQADKNNQFYTSGWKREGRQPEGRGAILLCTNMAAFGLDVRDVDYVYHFEPPVSVQSYVHRIGRVGRMGMRGSSILILPCISSGGSLEVARERKTTSLRYNTLTNTKSSTLGLQSSHVSEEDLSKDQQQYLKELGSRGELQPLIVPPFAPIASTIRTAITQNSKLTSLAQTAAMSMCTVPSDASDHGSWFYPKLALCALLLD</sequence>
<dbReference type="InterPro" id="IPR011545">
    <property type="entry name" value="DEAD/DEAH_box_helicase_dom"/>
</dbReference>
<keyword evidence="3 5" id="KW-0067">ATP-binding</keyword>
<evidence type="ECO:0000256" key="3">
    <source>
        <dbReference type="ARBA" id="ARBA00022840"/>
    </source>
</evidence>
<dbReference type="GO" id="GO:0005524">
    <property type="term" value="F:ATP binding"/>
    <property type="evidence" value="ECO:0007669"/>
    <property type="project" value="UniProtKB-UniRule"/>
</dbReference>
<dbReference type="AlphaFoldDB" id="G0TW22"/>
<evidence type="ECO:0000259" key="6">
    <source>
        <dbReference type="PROSITE" id="PS51194"/>
    </source>
</evidence>
<dbReference type="SUPFAM" id="SSF52540">
    <property type="entry name" value="P-loop containing nucleoside triphosphate hydrolases"/>
    <property type="match status" value="2"/>
</dbReference>
<dbReference type="PROSITE" id="PS51194">
    <property type="entry name" value="HELICASE_CTER"/>
    <property type="match status" value="1"/>
</dbReference>
<feature type="domain" description="Helicase C-terminal" evidence="6">
    <location>
        <begin position="280"/>
        <end position="465"/>
    </location>
</feature>
<dbReference type="InterPro" id="IPR014001">
    <property type="entry name" value="Helicase_ATP-bd"/>
</dbReference>